<dbReference type="Pfam" id="PF01551">
    <property type="entry name" value="Peptidase_M23"/>
    <property type="match status" value="1"/>
</dbReference>
<dbReference type="PANTHER" id="PTHR21666:SF270">
    <property type="entry name" value="MUREIN HYDROLASE ACTIVATOR ENVC"/>
    <property type="match status" value="1"/>
</dbReference>
<reference evidence="2" key="1">
    <citation type="submission" date="2022-08" db="EMBL/GenBank/DDBJ databases">
        <authorList>
            <person name="Deng Y."/>
            <person name="Han X.-F."/>
            <person name="Zhang Y.-Q."/>
        </authorList>
    </citation>
    <scope>NUCLEOTIDE SEQUENCE</scope>
    <source>
        <strain evidence="2">CPCC 203386</strain>
    </source>
</reference>
<evidence type="ECO:0000313" key="2">
    <source>
        <dbReference type="EMBL" id="MCS5734564.1"/>
    </source>
</evidence>
<sequence length="213" mass="21843">MPASALHAASAGPVVSENVLADIAPALPGQELTTSADVPTSSIARDGYSVRDTAALKAAGFRVADTFTNNPTGTIQWPFPVGVPISDYFGARESPGGIGSTDHKGVDFAPGQGTPIQSIADGVVSSVQPYDNSGLGVHVIIDHIVNGQKVSSVYGHMLTGSIQVEEGQVVKVAQTIGLVGNTGASTGPHLHLEIRLDGVTAVDPWAWLQSNAN</sequence>
<comment type="caution">
    <text evidence="2">The sequence shown here is derived from an EMBL/GenBank/DDBJ whole genome shotgun (WGS) entry which is preliminary data.</text>
</comment>
<organism evidence="2 3">
    <name type="scientific">Herbiconiux daphne</name>
    <dbReference type="NCBI Taxonomy" id="2970914"/>
    <lineage>
        <taxon>Bacteria</taxon>
        <taxon>Bacillati</taxon>
        <taxon>Actinomycetota</taxon>
        <taxon>Actinomycetes</taxon>
        <taxon>Micrococcales</taxon>
        <taxon>Microbacteriaceae</taxon>
        <taxon>Herbiconiux</taxon>
    </lineage>
</organism>
<dbReference type="Gene3D" id="2.70.70.10">
    <property type="entry name" value="Glucose Permease (Domain IIA)"/>
    <property type="match status" value="1"/>
</dbReference>
<accession>A0ABT2H3Q2</accession>
<dbReference type="InterPro" id="IPR016047">
    <property type="entry name" value="M23ase_b-sheet_dom"/>
</dbReference>
<dbReference type="CDD" id="cd12797">
    <property type="entry name" value="M23_peptidase"/>
    <property type="match status" value="1"/>
</dbReference>
<keyword evidence="3" id="KW-1185">Reference proteome</keyword>
<name>A0ABT2H3Q2_9MICO</name>
<proteinExistence type="predicted"/>
<dbReference type="EMBL" id="JANLCJ010000004">
    <property type="protein sequence ID" value="MCS5734564.1"/>
    <property type="molecule type" value="Genomic_DNA"/>
</dbReference>
<evidence type="ECO:0000313" key="3">
    <source>
        <dbReference type="Proteomes" id="UP001165586"/>
    </source>
</evidence>
<dbReference type="Proteomes" id="UP001165586">
    <property type="component" value="Unassembled WGS sequence"/>
</dbReference>
<dbReference type="InterPro" id="IPR050570">
    <property type="entry name" value="Cell_wall_metabolism_enzyme"/>
</dbReference>
<protein>
    <submittedName>
        <fullName evidence="2">M23 family metallopeptidase</fullName>
    </submittedName>
</protein>
<dbReference type="SUPFAM" id="SSF51261">
    <property type="entry name" value="Duplicated hybrid motif"/>
    <property type="match status" value="1"/>
</dbReference>
<dbReference type="PANTHER" id="PTHR21666">
    <property type="entry name" value="PEPTIDASE-RELATED"/>
    <property type="match status" value="1"/>
</dbReference>
<dbReference type="InterPro" id="IPR011055">
    <property type="entry name" value="Dup_hybrid_motif"/>
</dbReference>
<gene>
    <name evidence="2" type="ORF">N1032_12530</name>
</gene>
<evidence type="ECO:0000259" key="1">
    <source>
        <dbReference type="Pfam" id="PF01551"/>
    </source>
</evidence>
<feature type="domain" description="M23ase beta-sheet core" evidence="1">
    <location>
        <begin position="102"/>
        <end position="204"/>
    </location>
</feature>